<dbReference type="PANTHER" id="PTHR14209">
    <property type="entry name" value="ISOAMYL ACETATE-HYDROLYZING ESTERASE 1"/>
    <property type="match status" value="1"/>
</dbReference>
<sequence length="213" mass="24619">MDELKEIKLKNYQYLNEVAIKGETLFTGSSLMELFPICEIARSRGVDDIIYNRGISGLNTDEFLQHIHPLLLDLQPSKVFINIGTNDMTEEPYGDQWFQHLTANIRQILEQTQAVLPHTKIYLMAFYPANLHLPWQTKASIQWMKLRTPENLDLCNQALEEIAQAYGCHFINCNAGLVNDRKEQKAEHTYDGVHLYANAYLKVYEALEPYLLN</sequence>
<organism evidence="2 3">
    <name type="scientific">Streptococcus salivarius</name>
    <dbReference type="NCBI Taxonomy" id="1304"/>
    <lineage>
        <taxon>Bacteria</taxon>
        <taxon>Bacillati</taxon>
        <taxon>Bacillota</taxon>
        <taxon>Bacilli</taxon>
        <taxon>Lactobacillales</taxon>
        <taxon>Streptococcaceae</taxon>
        <taxon>Streptococcus</taxon>
    </lineage>
</organism>
<dbReference type="InterPro" id="IPR036514">
    <property type="entry name" value="SGNH_hydro_sf"/>
</dbReference>
<dbReference type="AlphaFoldDB" id="A0A074IT63"/>
<dbReference type="InterPro" id="IPR013830">
    <property type="entry name" value="SGNH_hydro"/>
</dbReference>
<protein>
    <submittedName>
        <fullName evidence="2">Lipase</fullName>
    </submittedName>
</protein>
<name>A0A074IT63_STRSL</name>
<comment type="caution">
    <text evidence="2">The sequence shown here is derived from an EMBL/GenBank/DDBJ whole genome shotgun (WGS) entry which is preliminary data.</text>
</comment>
<dbReference type="SUPFAM" id="SSF52266">
    <property type="entry name" value="SGNH hydrolase"/>
    <property type="match status" value="1"/>
</dbReference>
<proteinExistence type="predicted"/>
<dbReference type="Gene3D" id="3.40.50.1110">
    <property type="entry name" value="SGNH hydrolase"/>
    <property type="match status" value="1"/>
</dbReference>
<evidence type="ECO:0000313" key="2">
    <source>
        <dbReference type="EMBL" id="KEO43275.1"/>
    </source>
</evidence>
<evidence type="ECO:0000259" key="1">
    <source>
        <dbReference type="Pfam" id="PF13472"/>
    </source>
</evidence>
<dbReference type="RefSeq" id="WP_037603923.1">
    <property type="nucleotide sequence ID" value="NZ_CP145865.1"/>
</dbReference>
<dbReference type="PANTHER" id="PTHR14209:SF19">
    <property type="entry name" value="ISOAMYL ACETATE-HYDROLYZING ESTERASE 1 HOMOLOG"/>
    <property type="match status" value="1"/>
</dbReference>
<evidence type="ECO:0000313" key="3">
    <source>
        <dbReference type="Proteomes" id="UP000027855"/>
    </source>
</evidence>
<reference evidence="2 3" key="1">
    <citation type="submission" date="2014-04" db="EMBL/GenBank/DDBJ databases">
        <title>Variable characteristics of bacteriocin-producing Streptococcus salivarius strains isolated from Malaysian subjects.</title>
        <authorList>
            <person name="Philip K."/>
            <person name="Barbour A."/>
        </authorList>
    </citation>
    <scope>NUCLEOTIDE SEQUENCE [LARGE SCALE GENOMIC DNA]</scope>
    <source>
        <strain evidence="2 3">NU10</strain>
    </source>
</reference>
<dbReference type="Pfam" id="PF13472">
    <property type="entry name" value="Lipase_GDSL_2"/>
    <property type="match status" value="1"/>
</dbReference>
<accession>A0A074IT63</accession>
<dbReference type="EMBL" id="JJMT01000033">
    <property type="protein sequence ID" value="KEO43275.1"/>
    <property type="molecule type" value="Genomic_DNA"/>
</dbReference>
<dbReference type="InterPro" id="IPR045136">
    <property type="entry name" value="Iah1-like"/>
</dbReference>
<dbReference type="Proteomes" id="UP000027855">
    <property type="component" value="Unassembled WGS sequence"/>
</dbReference>
<gene>
    <name evidence="2" type="ORF">DL07_07145</name>
</gene>
<feature type="domain" description="SGNH hydrolase-type esterase" evidence="1">
    <location>
        <begin position="47"/>
        <end position="200"/>
    </location>
</feature>